<protein>
    <submittedName>
        <fullName evidence="1">Uncharacterized protein</fullName>
    </submittedName>
</protein>
<dbReference type="EMBL" id="VIGV01000004">
    <property type="protein sequence ID" value="TWS23441.1"/>
    <property type="molecule type" value="Genomic_DNA"/>
</dbReference>
<gene>
    <name evidence="1" type="ORF">FK268_14235</name>
</gene>
<dbReference type="OrthoDB" id="4774339at2"/>
<comment type="caution">
    <text evidence="1">The sequence shown here is derived from an EMBL/GenBank/DDBJ whole genome shotgun (WGS) entry which is preliminary data.</text>
</comment>
<organism evidence="1 2">
    <name type="scientific">Tsukamurella sputi</name>
    <dbReference type="NCBI Taxonomy" id="2591848"/>
    <lineage>
        <taxon>Bacteria</taxon>
        <taxon>Bacillati</taxon>
        <taxon>Actinomycetota</taxon>
        <taxon>Actinomycetes</taxon>
        <taxon>Mycobacteriales</taxon>
        <taxon>Tsukamurellaceae</taxon>
        <taxon>Tsukamurella</taxon>
    </lineage>
</organism>
<keyword evidence="2" id="KW-1185">Reference proteome</keyword>
<dbReference type="AlphaFoldDB" id="A0A5C5RML7"/>
<evidence type="ECO:0000313" key="1">
    <source>
        <dbReference type="EMBL" id="TWS23441.1"/>
    </source>
</evidence>
<proteinExistence type="predicted"/>
<dbReference type="RefSeq" id="WP_146435125.1">
    <property type="nucleotide sequence ID" value="NZ_VIGV01000004.1"/>
</dbReference>
<reference evidence="1 2" key="1">
    <citation type="submission" date="2019-08" db="EMBL/GenBank/DDBJ databases">
        <title>Tsukamurella conjunctivitidis sp. nov., Tsukamurella assacharolytica sp. nov. and Tsukamurella sputae sp. nov. isolated from patients with conjunctivitis, bacteraemia (lymphoma) and respiratory infection (sputum) in Hong Kong.</title>
        <authorList>
            <person name="Fok K.M.N."/>
            <person name="Fong J.Y.H."/>
        </authorList>
    </citation>
    <scope>NUCLEOTIDE SEQUENCE [LARGE SCALE GENOMIC DNA]</scope>
    <source>
        <strain evidence="1 2">HKU70</strain>
    </source>
</reference>
<dbReference type="Proteomes" id="UP000319792">
    <property type="component" value="Unassembled WGS sequence"/>
</dbReference>
<sequence>MSSTDPHPEDHARAVRIAARRDLFDELMRAAGATPEPAEITRPIPVIAGTEQPQSWLSAG</sequence>
<accession>A0A5C5RML7</accession>
<name>A0A5C5RML7_9ACTN</name>
<evidence type="ECO:0000313" key="2">
    <source>
        <dbReference type="Proteomes" id="UP000319792"/>
    </source>
</evidence>